<name>A0AB34G8R6_9HYPO</name>
<protein>
    <submittedName>
        <fullName evidence="2">Uncharacterized protein</fullName>
    </submittedName>
</protein>
<evidence type="ECO:0000256" key="1">
    <source>
        <dbReference type="SAM" id="MobiDB-lite"/>
    </source>
</evidence>
<dbReference type="EMBL" id="JAQHRD010000001">
    <property type="protein sequence ID" value="KAJ6446565.1"/>
    <property type="molecule type" value="Genomic_DNA"/>
</dbReference>
<organism evidence="2 3">
    <name type="scientific">Purpureocillium lavendulum</name>
    <dbReference type="NCBI Taxonomy" id="1247861"/>
    <lineage>
        <taxon>Eukaryota</taxon>
        <taxon>Fungi</taxon>
        <taxon>Dikarya</taxon>
        <taxon>Ascomycota</taxon>
        <taxon>Pezizomycotina</taxon>
        <taxon>Sordariomycetes</taxon>
        <taxon>Hypocreomycetidae</taxon>
        <taxon>Hypocreales</taxon>
        <taxon>Ophiocordycipitaceae</taxon>
        <taxon>Purpureocillium</taxon>
    </lineage>
</organism>
<dbReference type="Proteomes" id="UP001163105">
    <property type="component" value="Unassembled WGS sequence"/>
</dbReference>
<dbReference type="AlphaFoldDB" id="A0AB34G8R6"/>
<accession>A0AB34G8R6</accession>
<keyword evidence="3" id="KW-1185">Reference proteome</keyword>
<evidence type="ECO:0000313" key="3">
    <source>
        <dbReference type="Proteomes" id="UP001163105"/>
    </source>
</evidence>
<gene>
    <name evidence="2" type="ORF">O9K51_01338</name>
</gene>
<feature type="region of interest" description="Disordered" evidence="1">
    <location>
        <begin position="31"/>
        <end position="59"/>
    </location>
</feature>
<evidence type="ECO:0000313" key="2">
    <source>
        <dbReference type="EMBL" id="KAJ6446565.1"/>
    </source>
</evidence>
<reference evidence="2" key="1">
    <citation type="submission" date="2023-01" db="EMBL/GenBank/DDBJ databases">
        <title>The growth and conidiation of Purpureocillium lavendulum are regulated by nitrogen source and histone H3K14 acetylation.</title>
        <authorList>
            <person name="Tang P."/>
            <person name="Han J."/>
            <person name="Zhang C."/>
            <person name="Tang P."/>
            <person name="Qi F."/>
            <person name="Zhang K."/>
            <person name="Liang L."/>
        </authorList>
    </citation>
    <scope>NUCLEOTIDE SEQUENCE</scope>
    <source>
        <strain evidence="2">YMF1.00683</strain>
    </source>
</reference>
<comment type="caution">
    <text evidence="2">The sequence shown here is derived from an EMBL/GenBank/DDBJ whole genome shotgun (WGS) entry which is preliminary data.</text>
</comment>
<proteinExistence type="predicted"/>
<sequence length="59" mass="6238">MAPAQPTRTTIPCPRGAFPGSEMQQLMQMADPWMGQPDGPDGPRWGPHGLQGPALQAVA</sequence>